<reference evidence="1 2" key="1">
    <citation type="submission" date="2023-01" db="EMBL/GenBank/DDBJ databases">
        <authorList>
            <person name="Kreplak J."/>
        </authorList>
    </citation>
    <scope>NUCLEOTIDE SEQUENCE [LARGE SCALE GENOMIC DNA]</scope>
</reference>
<protein>
    <submittedName>
        <fullName evidence="1">Uncharacterized protein</fullName>
    </submittedName>
</protein>
<evidence type="ECO:0000313" key="1">
    <source>
        <dbReference type="EMBL" id="CAI8610277.1"/>
    </source>
</evidence>
<organism evidence="1 2">
    <name type="scientific">Vicia faba</name>
    <name type="common">Broad bean</name>
    <name type="synonym">Faba vulgaris</name>
    <dbReference type="NCBI Taxonomy" id="3906"/>
    <lineage>
        <taxon>Eukaryota</taxon>
        <taxon>Viridiplantae</taxon>
        <taxon>Streptophyta</taxon>
        <taxon>Embryophyta</taxon>
        <taxon>Tracheophyta</taxon>
        <taxon>Spermatophyta</taxon>
        <taxon>Magnoliopsida</taxon>
        <taxon>eudicotyledons</taxon>
        <taxon>Gunneridae</taxon>
        <taxon>Pentapetalae</taxon>
        <taxon>rosids</taxon>
        <taxon>fabids</taxon>
        <taxon>Fabales</taxon>
        <taxon>Fabaceae</taxon>
        <taxon>Papilionoideae</taxon>
        <taxon>50 kb inversion clade</taxon>
        <taxon>NPAAA clade</taxon>
        <taxon>Hologalegina</taxon>
        <taxon>IRL clade</taxon>
        <taxon>Fabeae</taxon>
        <taxon>Vicia</taxon>
    </lineage>
</organism>
<dbReference type="Proteomes" id="UP001157006">
    <property type="component" value="Chromosome 4"/>
</dbReference>
<accession>A0AAV1AP58</accession>
<evidence type="ECO:0000313" key="2">
    <source>
        <dbReference type="Proteomes" id="UP001157006"/>
    </source>
</evidence>
<sequence length="113" mass="12983">MPSPETHYTQFPVTHFQPPQHSIPLTPEFYKNVHSSPSPNFKEDMEESRLWRTPFDGAIHVCAKLPQLATNTDVQLRFVELPTLMVLVPIIRFKPIQLLLIAAHVTFLSSYTN</sequence>
<dbReference type="AlphaFoldDB" id="A0AAV1AP58"/>
<proteinExistence type="predicted"/>
<dbReference type="EMBL" id="OX451739">
    <property type="protein sequence ID" value="CAI8610277.1"/>
    <property type="molecule type" value="Genomic_DNA"/>
</dbReference>
<gene>
    <name evidence="1" type="ORF">VFH_IV174400</name>
</gene>
<name>A0AAV1AP58_VICFA</name>
<keyword evidence="2" id="KW-1185">Reference proteome</keyword>